<evidence type="ECO:0000313" key="2">
    <source>
        <dbReference type="EMBL" id="TGO25078.1"/>
    </source>
</evidence>
<organism evidence="2 3">
    <name type="scientific">Botrytis paeoniae</name>
    <dbReference type="NCBI Taxonomy" id="278948"/>
    <lineage>
        <taxon>Eukaryota</taxon>
        <taxon>Fungi</taxon>
        <taxon>Dikarya</taxon>
        <taxon>Ascomycota</taxon>
        <taxon>Pezizomycotina</taxon>
        <taxon>Leotiomycetes</taxon>
        <taxon>Helotiales</taxon>
        <taxon>Sclerotiniaceae</taxon>
        <taxon>Botrytis</taxon>
    </lineage>
</organism>
<dbReference type="AlphaFoldDB" id="A0A4Z1FNI8"/>
<sequence>MGIGTTLPQPVVYGDNPALDDVSTSSAVSLHTIDGNEDSDEQPPSYSYTDESTSTPSADSVPTHPTLGVCSPLDLPSSPIALIAANSELVFQTSPQTQLLYMI</sequence>
<feature type="compositionally biased region" description="Polar residues" evidence="1">
    <location>
        <begin position="42"/>
        <end position="60"/>
    </location>
</feature>
<name>A0A4Z1FNI8_9HELO</name>
<feature type="region of interest" description="Disordered" evidence="1">
    <location>
        <begin position="1"/>
        <end position="65"/>
    </location>
</feature>
<accession>A0A4Z1FNI8</accession>
<reference evidence="2 3" key="1">
    <citation type="submission" date="2017-12" db="EMBL/GenBank/DDBJ databases">
        <title>Comparative genomics of Botrytis spp.</title>
        <authorList>
            <person name="Valero-Jimenez C.A."/>
            <person name="Tapia P."/>
            <person name="Veloso J."/>
            <person name="Silva-Moreno E."/>
            <person name="Staats M."/>
            <person name="Valdes J.H."/>
            <person name="Van Kan J.A.L."/>
        </authorList>
    </citation>
    <scope>NUCLEOTIDE SEQUENCE [LARGE SCALE GENOMIC DNA]</scope>
    <source>
        <strain evidence="2 3">Bp0003</strain>
    </source>
</reference>
<evidence type="ECO:0000256" key="1">
    <source>
        <dbReference type="SAM" id="MobiDB-lite"/>
    </source>
</evidence>
<keyword evidence="3" id="KW-1185">Reference proteome</keyword>
<dbReference type="EMBL" id="PQXI01000088">
    <property type="protein sequence ID" value="TGO25078.1"/>
    <property type="molecule type" value="Genomic_DNA"/>
</dbReference>
<proteinExistence type="predicted"/>
<dbReference type="Proteomes" id="UP000297910">
    <property type="component" value="Unassembled WGS sequence"/>
</dbReference>
<evidence type="ECO:0000313" key="3">
    <source>
        <dbReference type="Proteomes" id="UP000297910"/>
    </source>
</evidence>
<protein>
    <submittedName>
        <fullName evidence="2">Uncharacterized protein</fullName>
    </submittedName>
</protein>
<gene>
    <name evidence="2" type="ORF">BPAE_0088g00300</name>
</gene>
<comment type="caution">
    <text evidence="2">The sequence shown here is derived from an EMBL/GenBank/DDBJ whole genome shotgun (WGS) entry which is preliminary data.</text>
</comment>